<reference evidence="5 6" key="1">
    <citation type="submission" date="2024-02" db="EMBL/GenBank/DDBJ databases">
        <title>Bacterial strain from lacustrine sediment.</title>
        <authorList>
            <person name="Petit C."/>
            <person name="Fadhlaoui K."/>
        </authorList>
    </citation>
    <scope>NUCLEOTIDE SEQUENCE [LARGE SCALE GENOMIC DNA]</scope>
    <source>
        <strain evidence="5 6">IPX-CK</strain>
    </source>
</reference>
<sequence>MKRFSIGKKFSGVIALATAFMVGTTPMTAFAQANDTTEEVIVETKVQESNVAVGADENVVDTSVSGNSVEADASEDTELAYRYTVNEDGSVVFNFNGEEYVYGAEEDPTGVVASGVSRLNVRTGAGMDYEVIDQLRAGEEVVVIGTEGNWYQIIVPEKTGYVHRDYLDVVETATNETDAALLKMFMMMFMDAMNNTEDVSCALTPDGNLTLVDDYGSADKSGKQFITVTTKAGNYFYIIIDRDDEGNETVHFLNLVDEADLLSLMDEEEAHQYIDSSTQEVTVPEATPTPDVIEEPTEEPSTEEPTEEEPAKSNTGALLLLILVAVGGAGGYFFLKKNKAKETKNTLPDPDFDYNEDEEDYLAGLAEDDEDIAVEFDEDLNDEE</sequence>
<dbReference type="InterPro" id="IPR025376">
    <property type="entry name" value="CD1107-like_dom"/>
</dbReference>
<feature type="signal peptide" evidence="3">
    <location>
        <begin position="1"/>
        <end position="31"/>
    </location>
</feature>
<feature type="compositionally biased region" description="Acidic residues" evidence="1">
    <location>
        <begin position="292"/>
        <end position="308"/>
    </location>
</feature>
<feature type="transmembrane region" description="Helical" evidence="2">
    <location>
        <begin position="316"/>
        <end position="335"/>
    </location>
</feature>
<dbReference type="InterPro" id="IPR003646">
    <property type="entry name" value="SH3-like_bac-type"/>
</dbReference>
<dbReference type="InterPro" id="IPR052354">
    <property type="entry name" value="Cell_Wall_Dynamics_Protein"/>
</dbReference>
<name>A0ABZ3EWT9_9FIRM</name>
<keyword evidence="2" id="KW-0472">Membrane</keyword>
<dbReference type="PANTHER" id="PTHR34408:SF1">
    <property type="entry name" value="GLYCOSYL HYDROLASE FAMILY 19 DOMAIN-CONTAINING PROTEIN HI_1415"/>
    <property type="match status" value="1"/>
</dbReference>
<dbReference type="EMBL" id="CP146256">
    <property type="protein sequence ID" value="XAH74723.1"/>
    <property type="molecule type" value="Genomic_DNA"/>
</dbReference>
<accession>A0ABZ3EWT9</accession>
<feature type="domain" description="SH3b" evidence="4">
    <location>
        <begin position="107"/>
        <end position="171"/>
    </location>
</feature>
<evidence type="ECO:0000256" key="2">
    <source>
        <dbReference type="SAM" id="Phobius"/>
    </source>
</evidence>
<keyword evidence="3" id="KW-0732">Signal</keyword>
<dbReference type="Pfam" id="PF08239">
    <property type="entry name" value="SH3_3"/>
    <property type="match status" value="1"/>
</dbReference>
<dbReference type="Gene3D" id="2.30.30.40">
    <property type="entry name" value="SH3 Domains"/>
    <property type="match status" value="1"/>
</dbReference>
<dbReference type="SMART" id="SM00287">
    <property type="entry name" value="SH3b"/>
    <property type="match status" value="1"/>
</dbReference>
<gene>
    <name evidence="5" type="ORF">V6984_02865</name>
</gene>
<evidence type="ECO:0000256" key="1">
    <source>
        <dbReference type="SAM" id="MobiDB-lite"/>
    </source>
</evidence>
<evidence type="ECO:0000259" key="4">
    <source>
        <dbReference type="PROSITE" id="PS51781"/>
    </source>
</evidence>
<feature type="chain" id="PRO_5046567769" evidence="3">
    <location>
        <begin position="32"/>
        <end position="384"/>
    </location>
</feature>
<feature type="region of interest" description="Disordered" evidence="1">
    <location>
        <begin position="274"/>
        <end position="313"/>
    </location>
</feature>
<dbReference type="RefSeq" id="WP_342758307.1">
    <property type="nucleotide sequence ID" value="NZ_CP146256.1"/>
</dbReference>
<protein>
    <submittedName>
        <fullName evidence="5">DUF4366 domain-containing protein</fullName>
    </submittedName>
</protein>
<evidence type="ECO:0000313" key="6">
    <source>
        <dbReference type="Proteomes" id="UP001451571"/>
    </source>
</evidence>
<keyword evidence="2" id="KW-1133">Transmembrane helix</keyword>
<proteinExistence type="predicted"/>
<dbReference type="PANTHER" id="PTHR34408">
    <property type="entry name" value="FAMILY PROTEIN, PUTATIVE-RELATED"/>
    <property type="match status" value="1"/>
</dbReference>
<organism evidence="5 6">
    <name type="scientific">Kineothrix sedimenti</name>
    <dbReference type="NCBI Taxonomy" id="3123317"/>
    <lineage>
        <taxon>Bacteria</taxon>
        <taxon>Bacillati</taxon>
        <taxon>Bacillota</taxon>
        <taxon>Clostridia</taxon>
        <taxon>Lachnospirales</taxon>
        <taxon>Lachnospiraceae</taxon>
        <taxon>Kineothrix</taxon>
    </lineage>
</organism>
<dbReference type="Pfam" id="PF14283">
    <property type="entry name" value="CD1107-like"/>
    <property type="match status" value="1"/>
</dbReference>
<evidence type="ECO:0000313" key="5">
    <source>
        <dbReference type="EMBL" id="XAH74723.1"/>
    </source>
</evidence>
<dbReference type="PROSITE" id="PS51781">
    <property type="entry name" value="SH3B"/>
    <property type="match status" value="1"/>
</dbReference>
<keyword evidence="6" id="KW-1185">Reference proteome</keyword>
<dbReference type="Proteomes" id="UP001451571">
    <property type="component" value="Chromosome"/>
</dbReference>
<evidence type="ECO:0000256" key="3">
    <source>
        <dbReference type="SAM" id="SignalP"/>
    </source>
</evidence>
<keyword evidence="2" id="KW-0812">Transmembrane</keyword>